<dbReference type="EMBL" id="BMAW01076550">
    <property type="protein sequence ID" value="GFU02041.1"/>
    <property type="molecule type" value="Genomic_DNA"/>
</dbReference>
<comment type="caution">
    <text evidence="2">The sequence shown here is derived from an EMBL/GenBank/DDBJ whole genome shotgun (WGS) entry which is preliminary data.</text>
</comment>
<dbReference type="AlphaFoldDB" id="A0A8X6Q5Z3"/>
<evidence type="ECO:0000313" key="3">
    <source>
        <dbReference type="Proteomes" id="UP000887013"/>
    </source>
</evidence>
<proteinExistence type="predicted"/>
<protein>
    <submittedName>
        <fullName evidence="2">Uncharacterized protein</fullName>
    </submittedName>
</protein>
<gene>
    <name evidence="2" type="ORF">NPIL_687421</name>
</gene>
<sequence>MLQNTAKEFAERFERKDFVYSNSKKRNNISCTKVVGEEFGVSTLDMEKRKTQIFQGMFWSKEKADYEDENLPIAKWMEKFEMNYLFLDMKLSTLHCVILRCVFQIFKRDDNDAATDQNDPLSSKGESFEQKKSTLSFL</sequence>
<feature type="compositionally biased region" description="Polar residues" evidence="1">
    <location>
        <begin position="114"/>
        <end position="125"/>
    </location>
</feature>
<organism evidence="2 3">
    <name type="scientific">Nephila pilipes</name>
    <name type="common">Giant wood spider</name>
    <name type="synonym">Nephila maculata</name>
    <dbReference type="NCBI Taxonomy" id="299642"/>
    <lineage>
        <taxon>Eukaryota</taxon>
        <taxon>Metazoa</taxon>
        <taxon>Ecdysozoa</taxon>
        <taxon>Arthropoda</taxon>
        <taxon>Chelicerata</taxon>
        <taxon>Arachnida</taxon>
        <taxon>Araneae</taxon>
        <taxon>Araneomorphae</taxon>
        <taxon>Entelegynae</taxon>
        <taxon>Araneoidea</taxon>
        <taxon>Nephilidae</taxon>
        <taxon>Nephila</taxon>
    </lineage>
</organism>
<accession>A0A8X6Q5Z3</accession>
<feature type="region of interest" description="Disordered" evidence="1">
    <location>
        <begin position="113"/>
        <end position="138"/>
    </location>
</feature>
<dbReference type="Proteomes" id="UP000887013">
    <property type="component" value="Unassembled WGS sequence"/>
</dbReference>
<evidence type="ECO:0000256" key="1">
    <source>
        <dbReference type="SAM" id="MobiDB-lite"/>
    </source>
</evidence>
<evidence type="ECO:0000313" key="2">
    <source>
        <dbReference type="EMBL" id="GFU02041.1"/>
    </source>
</evidence>
<name>A0A8X6Q5Z3_NEPPI</name>
<keyword evidence="3" id="KW-1185">Reference proteome</keyword>
<reference evidence="2" key="1">
    <citation type="submission" date="2020-08" db="EMBL/GenBank/DDBJ databases">
        <title>Multicomponent nature underlies the extraordinary mechanical properties of spider dragline silk.</title>
        <authorList>
            <person name="Kono N."/>
            <person name="Nakamura H."/>
            <person name="Mori M."/>
            <person name="Yoshida Y."/>
            <person name="Ohtoshi R."/>
            <person name="Malay A.D."/>
            <person name="Moran D.A.P."/>
            <person name="Tomita M."/>
            <person name="Numata K."/>
            <person name="Arakawa K."/>
        </authorList>
    </citation>
    <scope>NUCLEOTIDE SEQUENCE</scope>
</reference>